<dbReference type="GO" id="GO:0044027">
    <property type="term" value="P:negative regulation of gene expression via chromosomal CpG island methylation"/>
    <property type="evidence" value="ECO:0007669"/>
    <property type="project" value="TreeGrafter"/>
</dbReference>
<sequence length="350" mass="39176">MSLGLLEAGFDVRLAVEIDPFAVETYRRNIGDHCLQTDIRNVDGRKLLASIGLKELDVLSGGPPCQGFSKQKRGAHLGADERNDLVREYARLVGEVRPRAFIFENVQIFGQKRGRELIDYIEESLPSYRIHRFFVSAAEFGLAQRRGRFLMIGIRRDVSEAVPVLGRVSKIATVRQAIGDLPPPPDDFTEHPRIANHIKCRITPLNEERFRHVPPGGGWPDIPASLRLDCHNGVDATKGGWPDVYGRLEWDGQAPTITAGFDSFTRGRYGHPEQHRSLTLREGARLQGFPDRFRFYGTRYDVRLQIGNAVPPPLAKAVGEAIRRVLEGSTNVPALPQYPENTIPELMAAE</sequence>
<evidence type="ECO:0000313" key="8">
    <source>
        <dbReference type="EMBL" id="UZF88827.1"/>
    </source>
</evidence>
<dbReference type="Pfam" id="PF00145">
    <property type="entry name" value="DNA_methylase"/>
    <property type="match status" value="1"/>
</dbReference>
<keyword evidence="2 7" id="KW-0489">Methyltransferase</keyword>
<evidence type="ECO:0000256" key="6">
    <source>
        <dbReference type="ARBA" id="ARBA00047422"/>
    </source>
</evidence>
<dbReference type="GO" id="GO:0003886">
    <property type="term" value="F:DNA (cytosine-5-)-methyltransferase activity"/>
    <property type="evidence" value="ECO:0007669"/>
    <property type="project" value="UniProtKB-EC"/>
</dbReference>
<dbReference type="PANTHER" id="PTHR10629">
    <property type="entry name" value="CYTOSINE-SPECIFIC METHYLTRANSFERASE"/>
    <property type="match status" value="1"/>
</dbReference>
<dbReference type="GO" id="GO:0032259">
    <property type="term" value="P:methylation"/>
    <property type="evidence" value="ECO:0007669"/>
    <property type="project" value="UniProtKB-KW"/>
</dbReference>
<dbReference type="InterPro" id="IPR050390">
    <property type="entry name" value="C5-Methyltransferase"/>
</dbReference>
<protein>
    <recommendedName>
        <fullName evidence="1">DNA (cytosine-5-)-methyltransferase</fullName>
        <ecNumber evidence="1">2.1.1.37</ecNumber>
    </recommendedName>
</protein>
<dbReference type="GO" id="GO:0009307">
    <property type="term" value="P:DNA restriction-modification system"/>
    <property type="evidence" value="ECO:0007669"/>
    <property type="project" value="UniProtKB-KW"/>
</dbReference>
<evidence type="ECO:0000256" key="4">
    <source>
        <dbReference type="ARBA" id="ARBA00022691"/>
    </source>
</evidence>
<proteinExistence type="inferred from homology"/>
<dbReference type="Gene3D" id="3.40.50.150">
    <property type="entry name" value="Vaccinia Virus protein VP39"/>
    <property type="match status" value="1"/>
</dbReference>
<dbReference type="GO" id="GO:0003677">
    <property type="term" value="F:DNA binding"/>
    <property type="evidence" value="ECO:0007669"/>
    <property type="project" value="TreeGrafter"/>
</dbReference>
<dbReference type="EMBL" id="CP102774">
    <property type="protein sequence ID" value="UZF88827.1"/>
    <property type="molecule type" value="Genomic_DNA"/>
</dbReference>
<dbReference type="InterPro" id="IPR001525">
    <property type="entry name" value="C5_MeTfrase"/>
</dbReference>
<dbReference type="InterPro" id="IPR018117">
    <property type="entry name" value="C5_DNA_meth_AS"/>
</dbReference>
<name>A0A9E8CMC0_9HYPH</name>
<dbReference type="NCBIfam" id="TIGR00675">
    <property type="entry name" value="dcm"/>
    <property type="match status" value="1"/>
</dbReference>
<organism evidence="8">
    <name type="scientific">Bosea sp. NBC_00436</name>
    <dbReference type="NCBI Taxonomy" id="2969620"/>
    <lineage>
        <taxon>Bacteria</taxon>
        <taxon>Pseudomonadati</taxon>
        <taxon>Pseudomonadota</taxon>
        <taxon>Alphaproteobacteria</taxon>
        <taxon>Hyphomicrobiales</taxon>
        <taxon>Boseaceae</taxon>
        <taxon>Bosea</taxon>
    </lineage>
</organism>
<accession>A0A9E8CMC0</accession>
<comment type="catalytic activity">
    <reaction evidence="6">
        <text>a 2'-deoxycytidine in DNA + S-adenosyl-L-methionine = a 5-methyl-2'-deoxycytidine in DNA + S-adenosyl-L-homocysteine + H(+)</text>
        <dbReference type="Rhea" id="RHEA:13681"/>
        <dbReference type="Rhea" id="RHEA-COMP:11369"/>
        <dbReference type="Rhea" id="RHEA-COMP:11370"/>
        <dbReference type="ChEBI" id="CHEBI:15378"/>
        <dbReference type="ChEBI" id="CHEBI:57856"/>
        <dbReference type="ChEBI" id="CHEBI:59789"/>
        <dbReference type="ChEBI" id="CHEBI:85452"/>
        <dbReference type="ChEBI" id="CHEBI:85454"/>
        <dbReference type="EC" id="2.1.1.37"/>
    </reaction>
</comment>
<dbReference type="PROSITE" id="PS00094">
    <property type="entry name" value="C5_MTASE_1"/>
    <property type="match status" value="1"/>
</dbReference>
<dbReference type="SUPFAM" id="SSF53335">
    <property type="entry name" value="S-adenosyl-L-methionine-dependent methyltransferases"/>
    <property type="match status" value="1"/>
</dbReference>
<dbReference type="InterPro" id="IPR029063">
    <property type="entry name" value="SAM-dependent_MTases_sf"/>
</dbReference>
<gene>
    <name evidence="8" type="ORF">NWE54_08585</name>
</gene>
<keyword evidence="3 7" id="KW-0808">Transferase</keyword>
<dbReference type="PANTHER" id="PTHR10629:SF52">
    <property type="entry name" value="DNA (CYTOSINE-5)-METHYLTRANSFERASE 1"/>
    <property type="match status" value="1"/>
</dbReference>
<comment type="similarity">
    <text evidence="7">Belongs to the class I-like SAM-binding methyltransferase superfamily. C5-methyltransferase family.</text>
</comment>
<evidence type="ECO:0000256" key="7">
    <source>
        <dbReference type="PROSITE-ProRule" id="PRU01016"/>
    </source>
</evidence>
<keyword evidence="5" id="KW-0680">Restriction system</keyword>
<evidence type="ECO:0000256" key="1">
    <source>
        <dbReference type="ARBA" id="ARBA00011975"/>
    </source>
</evidence>
<keyword evidence="4 7" id="KW-0949">S-adenosyl-L-methionine</keyword>
<dbReference type="EC" id="2.1.1.37" evidence="1"/>
<evidence type="ECO:0000256" key="2">
    <source>
        <dbReference type="ARBA" id="ARBA00022603"/>
    </source>
</evidence>
<dbReference type="AlphaFoldDB" id="A0A9E8CMC0"/>
<evidence type="ECO:0000256" key="3">
    <source>
        <dbReference type="ARBA" id="ARBA00022679"/>
    </source>
</evidence>
<dbReference type="Gene3D" id="3.90.120.10">
    <property type="entry name" value="DNA Methylase, subunit A, domain 2"/>
    <property type="match status" value="1"/>
</dbReference>
<dbReference type="PROSITE" id="PS51679">
    <property type="entry name" value="SAM_MT_C5"/>
    <property type="match status" value="1"/>
</dbReference>
<dbReference type="REBASE" id="671371">
    <property type="entry name" value="M.Bsp436ORF8585P"/>
</dbReference>
<evidence type="ECO:0000256" key="5">
    <source>
        <dbReference type="ARBA" id="ARBA00022747"/>
    </source>
</evidence>
<feature type="active site" evidence="7">
    <location>
        <position position="65"/>
    </location>
</feature>
<reference evidence="8" key="1">
    <citation type="submission" date="2022-08" db="EMBL/GenBank/DDBJ databases">
        <title>Complete Genome Sequences of 2 Bosea sp. soil isolates.</title>
        <authorList>
            <person name="Alvarez Arevalo M."/>
            <person name="Sterndorff E.B."/>
            <person name="Faurdal D."/>
            <person name="Joergensen T.S."/>
            <person name="Weber T."/>
        </authorList>
    </citation>
    <scope>NUCLEOTIDE SEQUENCE</scope>
    <source>
        <strain evidence="8">NBC_00436</strain>
    </source>
</reference>